<dbReference type="GO" id="GO:0003677">
    <property type="term" value="F:DNA binding"/>
    <property type="evidence" value="ECO:0007669"/>
    <property type="project" value="InterPro"/>
</dbReference>
<dbReference type="SUPFAM" id="SSF46955">
    <property type="entry name" value="Putative DNA-binding domain"/>
    <property type="match status" value="1"/>
</dbReference>
<accession>A0A3N0CAA7</accession>
<sequence length="69" mass="7589">MQHNSETETLLTPAEVAAMFRVDPKTVTRWAKAGKLSAIRTLGGHRRYREAEVKELLGGVIPTQRGAAD</sequence>
<name>A0A3N0CAA7_9ACTN</name>
<dbReference type="EMBL" id="RJSE01000009">
    <property type="protein sequence ID" value="RNL60412.1"/>
    <property type="molecule type" value="Genomic_DNA"/>
</dbReference>
<evidence type="ECO:0000313" key="2">
    <source>
        <dbReference type="EMBL" id="RNL60412.1"/>
    </source>
</evidence>
<dbReference type="AlphaFoldDB" id="A0A3N0CAA7"/>
<evidence type="ECO:0000259" key="1">
    <source>
        <dbReference type="Pfam" id="PF12728"/>
    </source>
</evidence>
<feature type="domain" description="Helix-turn-helix" evidence="1">
    <location>
        <begin position="10"/>
        <end position="57"/>
    </location>
</feature>
<protein>
    <submittedName>
        <fullName evidence="2">Helix-turn-helix domain-containing protein</fullName>
    </submittedName>
</protein>
<dbReference type="NCBIfam" id="TIGR01764">
    <property type="entry name" value="excise"/>
    <property type="match status" value="1"/>
</dbReference>
<dbReference type="InterPro" id="IPR048048">
    <property type="entry name" value="BldC-like"/>
</dbReference>
<proteinExistence type="predicted"/>
<dbReference type="RefSeq" id="WP_123229164.1">
    <property type="nucleotide sequence ID" value="NZ_RJSE01000009.1"/>
</dbReference>
<keyword evidence="3" id="KW-1185">Reference proteome</keyword>
<dbReference type="InterPro" id="IPR010093">
    <property type="entry name" value="SinI_DNA-bd"/>
</dbReference>
<dbReference type="Pfam" id="PF12728">
    <property type="entry name" value="HTH_17"/>
    <property type="match status" value="1"/>
</dbReference>
<organism evidence="2 3">
    <name type="scientific">Nocardioides marmoriginsengisoli</name>
    <dbReference type="NCBI Taxonomy" id="661483"/>
    <lineage>
        <taxon>Bacteria</taxon>
        <taxon>Bacillati</taxon>
        <taxon>Actinomycetota</taxon>
        <taxon>Actinomycetes</taxon>
        <taxon>Propionibacteriales</taxon>
        <taxon>Nocardioidaceae</taxon>
        <taxon>Nocardioides</taxon>
    </lineage>
</organism>
<reference evidence="2 3" key="1">
    <citation type="submission" date="2018-11" db="EMBL/GenBank/DDBJ databases">
        <authorList>
            <person name="Li F."/>
        </authorList>
    </citation>
    <scope>NUCLEOTIDE SEQUENCE [LARGE SCALE GENOMIC DNA]</scope>
    <source>
        <strain evidence="2 3">Gsoil 097</strain>
    </source>
</reference>
<dbReference type="CDD" id="cd04762">
    <property type="entry name" value="HTH_MerR-trunc"/>
    <property type="match status" value="1"/>
</dbReference>
<dbReference type="InterPro" id="IPR009061">
    <property type="entry name" value="DNA-bd_dom_put_sf"/>
</dbReference>
<dbReference type="NCBIfam" id="NF033787">
    <property type="entry name" value="HTH_BldC"/>
    <property type="match status" value="1"/>
</dbReference>
<evidence type="ECO:0000313" key="3">
    <source>
        <dbReference type="Proteomes" id="UP000267128"/>
    </source>
</evidence>
<dbReference type="InterPro" id="IPR041657">
    <property type="entry name" value="HTH_17"/>
</dbReference>
<dbReference type="Gene3D" id="1.10.1660.10">
    <property type="match status" value="1"/>
</dbReference>
<gene>
    <name evidence="2" type="ORF">EFK50_18925</name>
</gene>
<dbReference type="OrthoDB" id="3393149at2"/>
<dbReference type="Proteomes" id="UP000267128">
    <property type="component" value="Unassembled WGS sequence"/>
</dbReference>
<comment type="caution">
    <text evidence="2">The sequence shown here is derived from an EMBL/GenBank/DDBJ whole genome shotgun (WGS) entry which is preliminary data.</text>
</comment>